<dbReference type="EMBL" id="MT141556">
    <property type="protein sequence ID" value="QJA66527.1"/>
    <property type="molecule type" value="Genomic_DNA"/>
</dbReference>
<evidence type="ECO:0000259" key="1">
    <source>
        <dbReference type="Pfam" id="PF13524"/>
    </source>
</evidence>
<dbReference type="InterPro" id="IPR055259">
    <property type="entry name" value="YkvP/CgeB_Glyco_trans-like"/>
</dbReference>
<keyword evidence="2" id="KW-0808">Transferase</keyword>
<organism evidence="2">
    <name type="scientific">viral metagenome</name>
    <dbReference type="NCBI Taxonomy" id="1070528"/>
    <lineage>
        <taxon>unclassified sequences</taxon>
        <taxon>metagenomes</taxon>
        <taxon>organismal metagenomes</taxon>
    </lineage>
</organism>
<dbReference type="SUPFAM" id="SSF53756">
    <property type="entry name" value="UDP-Glycosyltransferase/glycogen phosphorylase"/>
    <property type="match status" value="1"/>
</dbReference>
<accession>A0A6M3JC38</accession>
<feature type="domain" description="Spore protein YkvP/CgeB glycosyl transferase-like" evidence="1">
    <location>
        <begin position="197"/>
        <end position="342"/>
    </location>
</feature>
<dbReference type="GO" id="GO:0016740">
    <property type="term" value="F:transferase activity"/>
    <property type="evidence" value="ECO:0007669"/>
    <property type="project" value="UniProtKB-KW"/>
</dbReference>
<sequence>MKMQVVHPGCNFSVGDVFRGVHDALQRQGVEVIEYNLEGRISTAQRYLDYVSRRCLKPGQPKPTAVDTVYLACQDILIRGLRYQVDWVLILTGTSMHPDSMILMRRAGLKLAVILTESPYTDSLETMIARCANVAFTNERTSVATFSPWCPTYYWQHAMDPAKHTGEPTEEDAKVAAHDVVFVGTGFRERIDLLKGVNWNGIDLGLYGTWELLGSRSRLRQYVRGGLTDNKTTAALYRRAKIGLNLHRTSMGYGNKTTHITTAESMNPRCYELAACGRFFLTDRRAEVDEVFQGWVPTFETPAQLESLVRQYLANDGARERIAAELPRLVAGHTFDARVKGLVEVLEGQCLKPRES</sequence>
<dbReference type="Pfam" id="PF13524">
    <property type="entry name" value="Glyco_trans_1_2"/>
    <property type="match status" value="1"/>
</dbReference>
<evidence type="ECO:0000313" key="3">
    <source>
        <dbReference type="EMBL" id="QJA84347.1"/>
    </source>
</evidence>
<dbReference type="EMBL" id="MT142528">
    <property type="protein sequence ID" value="QJA84347.1"/>
    <property type="molecule type" value="Genomic_DNA"/>
</dbReference>
<reference evidence="2" key="1">
    <citation type="submission" date="2020-03" db="EMBL/GenBank/DDBJ databases">
        <title>The deep terrestrial virosphere.</title>
        <authorList>
            <person name="Holmfeldt K."/>
            <person name="Nilsson E."/>
            <person name="Simone D."/>
            <person name="Lopez-Fernandez M."/>
            <person name="Wu X."/>
            <person name="de Brujin I."/>
            <person name="Lundin D."/>
            <person name="Andersson A."/>
            <person name="Bertilsson S."/>
            <person name="Dopson M."/>
        </authorList>
    </citation>
    <scope>NUCLEOTIDE SEQUENCE</scope>
    <source>
        <strain evidence="3">MM415A00199</strain>
        <strain evidence="2">MM415B00346</strain>
    </source>
</reference>
<proteinExistence type="predicted"/>
<gene>
    <name evidence="3" type="ORF">MM415A00199_0004</name>
    <name evidence="2" type="ORF">MM415B00346_0037</name>
</gene>
<dbReference type="AlphaFoldDB" id="A0A6M3JC38"/>
<evidence type="ECO:0000313" key="2">
    <source>
        <dbReference type="EMBL" id="QJA66527.1"/>
    </source>
</evidence>
<protein>
    <submittedName>
        <fullName evidence="2">Putative glycosyltransferase</fullName>
    </submittedName>
</protein>
<name>A0A6M3JC38_9ZZZZ</name>